<dbReference type="AlphaFoldDB" id="A0A7N0V3H7"/>
<feature type="region of interest" description="Disordered" evidence="1">
    <location>
        <begin position="691"/>
        <end position="768"/>
    </location>
</feature>
<feature type="region of interest" description="Disordered" evidence="1">
    <location>
        <begin position="173"/>
        <end position="208"/>
    </location>
</feature>
<accession>A0A7N0V3H7</accession>
<proteinExistence type="predicted"/>
<dbReference type="GO" id="GO:0072318">
    <property type="term" value="P:clathrin coat disassembly"/>
    <property type="evidence" value="ECO:0007669"/>
    <property type="project" value="TreeGrafter"/>
</dbReference>
<feature type="compositionally biased region" description="Low complexity" evidence="1">
    <location>
        <begin position="194"/>
        <end position="207"/>
    </location>
</feature>
<dbReference type="Gene3D" id="1.10.287.110">
    <property type="entry name" value="DnaJ domain"/>
    <property type="match status" value="1"/>
</dbReference>
<name>A0A7N0V3H7_KALFE</name>
<evidence type="ECO:0000256" key="1">
    <source>
        <dbReference type="SAM" id="MobiDB-lite"/>
    </source>
</evidence>
<evidence type="ECO:0008006" key="4">
    <source>
        <dbReference type="Google" id="ProtNLM"/>
    </source>
</evidence>
<dbReference type="InterPro" id="IPR036869">
    <property type="entry name" value="J_dom_sf"/>
</dbReference>
<feature type="region of interest" description="Disordered" evidence="1">
    <location>
        <begin position="46"/>
        <end position="83"/>
    </location>
</feature>
<dbReference type="SUPFAM" id="SSF46565">
    <property type="entry name" value="Chaperone J-domain"/>
    <property type="match status" value="1"/>
</dbReference>
<dbReference type="Proteomes" id="UP000594263">
    <property type="component" value="Unplaced"/>
</dbReference>
<evidence type="ECO:0000313" key="3">
    <source>
        <dbReference type="Proteomes" id="UP000594263"/>
    </source>
</evidence>
<dbReference type="FunFam" id="1.10.287.110:FF:000043">
    <property type="entry name" value="J-domain protein required for chloroplast accumulation response 1"/>
    <property type="match status" value="1"/>
</dbReference>
<reference evidence="2" key="1">
    <citation type="submission" date="2021-01" db="UniProtKB">
        <authorList>
            <consortium name="EnsemblPlants"/>
        </authorList>
    </citation>
    <scope>IDENTIFICATION</scope>
</reference>
<dbReference type="GO" id="GO:0005737">
    <property type="term" value="C:cytoplasm"/>
    <property type="evidence" value="ECO:0007669"/>
    <property type="project" value="TreeGrafter"/>
</dbReference>
<organism evidence="2 3">
    <name type="scientific">Kalanchoe fedtschenkoi</name>
    <name type="common">Lavender scallops</name>
    <name type="synonym">South American air plant</name>
    <dbReference type="NCBI Taxonomy" id="63787"/>
    <lineage>
        <taxon>Eukaryota</taxon>
        <taxon>Viridiplantae</taxon>
        <taxon>Streptophyta</taxon>
        <taxon>Embryophyta</taxon>
        <taxon>Tracheophyta</taxon>
        <taxon>Spermatophyta</taxon>
        <taxon>Magnoliopsida</taxon>
        <taxon>eudicotyledons</taxon>
        <taxon>Gunneridae</taxon>
        <taxon>Pentapetalae</taxon>
        <taxon>Saxifragales</taxon>
        <taxon>Crassulaceae</taxon>
        <taxon>Kalanchoe</taxon>
    </lineage>
</organism>
<dbReference type="GO" id="GO:0072583">
    <property type="term" value="P:clathrin-dependent endocytosis"/>
    <property type="evidence" value="ECO:0007669"/>
    <property type="project" value="TreeGrafter"/>
</dbReference>
<dbReference type="PANTHER" id="PTHR23172:SF64">
    <property type="entry name" value="J DOMAIN-CONTAINING PROTEIN REQUIRED FOR CHLOROPLAST ACCUMULATION RESPONSE 1"/>
    <property type="match status" value="1"/>
</dbReference>
<feature type="region of interest" description="Disordered" evidence="1">
    <location>
        <begin position="592"/>
        <end position="674"/>
    </location>
</feature>
<feature type="compositionally biased region" description="Basic and acidic residues" evidence="1">
    <location>
        <begin position="730"/>
        <end position="760"/>
    </location>
</feature>
<dbReference type="GO" id="GO:0031982">
    <property type="term" value="C:vesicle"/>
    <property type="evidence" value="ECO:0007669"/>
    <property type="project" value="TreeGrafter"/>
</dbReference>
<dbReference type="PANTHER" id="PTHR23172">
    <property type="entry name" value="AUXILIN/CYCLIN G-ASSOCIATED KINASE-RELATED"/>
    <property type="match status" value="1"/>
</dbReference>
<feature type="region of interest" description="Disordered" evidence="1">
    <location>
        <begin position="99"/>
        <end position="150"/>
    </location>
</feature>
<dbReference type="OMA" id="EFHFSIH"/>
<protein>
    <recommendedName>
        <fullName evidence="4">J domain-containing protein required for chloroplast accumulation response 1</fullName>
    </recommendedName>
</protein>
<feature type="region of interest" description="Disordered" evidence="1">
    <location>
        <begin position="471"/>
        <end position="559"/>
    </location>
</feature>
<feature type="compositionally biased region" description="Basic and acidic residues" evidence="1">
    <location>
        <begin position="691"/>
        <end position="707"/>
    </location>
</feature>
<feature type="compositionally biased region" description="Basic and acidic residues" evidence="1">
    <location>
        <begin position="600"/>
        <end position="628"/>
    </location>
</feature>
<feature type="compositionally biased region" description="Basic and acidic residues" evidence="1">
    <location>
        <begin position="635"/>
        <end position="652"/>
    </location>
</feature>
<dbReference type="GO" id="GO:0030276">
    <property type="term" value="F:clathrin binding"/>
    <property type="evidence" value="ECO:0007669"/>
    <property type="project" value="TreeGrafter"/>
</dbReference>
<evidence type="ECO:0000313" key="2">
    <source>
        <dbReference type="EnsemblPlants" id="Kaladp0099s0019.1.v1.1"/>
    </source>
</evidence>
<dbReference type="EnsemblPlants" id="Kaladp0099s0019.1.v1.1">
    <property type="protein sequence ID" value="Kaladp0099s0019.1.v1.1"/>
    <property type="gene ID" value="Kaladp0099s0019.v1.1"/>
</dbReference>
<keyword evidence="3" id="KW-1185">Reference proteome</keyword>
<feature type="region of interest" description="Disordered" evidence="1">
    <location>
        <begin position="415"/>
        <end position="454"/>
    </location>
</feature>
<sequence>MERFSNRESVLLGYSPMMSFAEDPGGSSSKSSSSFSDAVVDFHDVFGGPPRRVSIQERRYSLNSEGGGGADEGLGRRGSDEAAAGMVARRSPWSGLGFGEKPVFGEASGEGAPRRKTSDDFFDDIFRGDGSGESTPRRAERDYYSSSVPADGAFGLQSSIPAKLGKGMEVPVFTSVGRSPRRSRDNYSSSPTAQSSRLSRQGSQSQGDLTNEAQLFYRQSPLSVEFSFANDGSVKVTKNEKGDGEGIVKHSSTIGDSLLNSGQFHFSIYKWASKGAPPMIPIRGGVNFRLRDKSNGKSLNSDGKLEVNGELEQAAVNLAADGLAPVSDIELNSSKSLRAITEEKGNESTPAMKSEGVLNDDLNPIMEETKKVTSGVADPLISSKNIADADSDDCNYHEIRARNKSRTVSDLMVLGIQEDEDKENQKSGLTSAINENERQAESLTTTEVGGKPKGTTIFSRFANFGSYIKKQDGKGAASDSNSDVDKTSVPSSPGDSSRRKRVKEKVKEFVEMFNPDSFSKPKMDAETQSQSSERKDKGTTIKAEVGVTGSANKAGKDLSKPKLDKKFESASAALKMDKKIIPETMSSVLEKMKMSPKASTKMEKNIVPLKDQKVTPHSTDRELDRDIKPSAALTADKKKKETFGPAIIDKKITPPTKVTTDSPKAKKKFTPQKADTVTDTNLAVQAAIIAERKKESHQNNSAKESRKIPPSNTFKVDNKIEPPNMSQKVDGSRKPEKHDPLKEPSTPVHKDTPFRHKDASSPRTGPLPDIYQDANESLFDPLDAFVIKELTEELSNMSPMDEYQQILQDSDAKIRQWSRGKEGNIRSLLSTLQHVLWPGSGWKPVALMDIIEANQVKRTYQRALLCLHPDKLQQKGAAEHQKYIAEKVFDILQAIQESWNHFNALTSL</sequence>
<dbReference type="Gramene" id="Kaladp0099s0019.1.v1.1">
    <property type="protein sequence ID" value="Kaladp0099s0019.1.v1.1"/>
    <property type="gene ID" value="Kaladp0099s0019.v1.1"/>
</dbReference>
<feature type="compositionally biased region" description="Basic and acidic residues" evidence="1">
    <location>
        <begin position="112"/>
        <end position="127"/>
    </location>
</feature>